<dbReference type="Gene3D" id="3.10.100.10">
    <property type="entry name" value="Mannose-Binding Protein A, subunit A"/>
    <property type="match status" value="2"/>
</dbReference>
<feature type="compositionally biased region" description="Low complexity" evidence="1">
    <location>
        <begin position="577"/>
        <end position="586"/>
    </location>
</feature>
<sequence>MSEGQQQSQTGDTDAGTTPLPEPQTDCFPNPVYATVADATPMQQPQTDWFPNPQHAHGAAADKEKRKCASGCKVLWKIASPVIIVIIAVLSSYFAAIRTQYHTVTTPHPDETSSEVRFTIFVEVEKLSEEMGNLRARVQEMDRDKANEALASMRPGPPGPPGERGPIGPSGPVSTGPPGPPGERGPIGPAGPVSTGPPGPKGEKGAIGPAGPLSAGPPGPPGKWGARGPAGPVGKGGPPGPVGPRGLIGPAGPPGPTKMCKCSSSTSPAKNAASCPGGYTKERGLCFKFFDKYENQVNFGEATATCLKDGGTLAMPRDAETNNFLISEMNGKNMLHFWIGLHKKKRRFEWVDGSALGTFICWAPGQPDGGGCANYADIARVGRKSKFKWREDPCNTHYIGFICQVAPGATPLPEPQTDCFPNPVYATVADVQQPQTDCFPEPQHAPGAAAKKKTKCASRYKGLWKIVRPAVVVVIAVLSSYFAVRFTIFAEVAKLSEEMGKLQAHVQELDQDKASEALSSRRSGPPGPPGERGPIGPAGPASAGPPGPKGEKGAMGPAGPSPVSAGPPGPPGKRGARGPAGPVGKDGPPGPVGPRGLIGPSGPPGPTEMSKCSSSARPTEHAASCPGGYTKERGLCFKVFKKQQNFENFGGAAATCLKDGGTLAMPKDAETNALLISLIKPEWGFWFGLRKKKRRFEWVDGSALGTFTSWAPGEPDGSGGCGFYDKPRGKKGKLKWLVADCDTYSMSFICQVAPGSSRKPTCTID</sequence>
<reference evidence="4" key="1">
    <citation type="journal article" date="2008" name="Nature">
        <title>The amphioxus genome and the evolution of the chordate karyotype.</title>
        <authorList>
            <consortium name="US DOE Joint Genome Institute (JGI-PGF)"/>
            <person name="Putnam N.H."/>
            <person name="Butts T."/>
            <person name="Ferrier D.E.K."/>
            <person name="Furlong R.F."/>
            <person name="Hellsten U."/>
            <person name="Kawashima T."/>
            <person name="Robinson-Rechavi M."/>
            <person name="Shoguchi E."/>
            <person name="Terry A."/>
            <person name="Yu J.-K."/>
            <person name="Benito-Gutierrez E.L."/>
            <person name="Dubchak I."/>
            <person name="Garcia-Fernandez J."/>
            <person name="Gibson-Brown J.J."/>
            <person name="Grigoriev I.V."/>
            <person name="Horton A.C."/>
            <person name="de Jong P.J."/>
            <person name="Jurka J."/>
            <person name="Kapitonov V.V."/>
            <person name="Kohara Y."/>
            <person name="Kuroki Y."/>
            <person name="Lindquist E."/>
            <person name="Lucas S."/>
            <person name="Osoegawa K."/>
            <person name="Pennacchio L.A."/>
            <person name="Salamov A.A."/>
            <person name="Satou Y."/>
            <person name="Sauka-Spengler T."/>
            <person name="Schmutz J."/>
            <person name="Shin-I T."/>
            <person name="Toyoda A."/>
            <person name="Bronner-Fraser M."/>
            <person name="Fujiyama A."/>
            <person name="Holland L.Z."/>
            <person name="Holland P.W.H."/>
            <person name="Satoh N."/>
            <person name="Rokhsar D.S."/>
        </authorList>
    </citation>
    <scope>NUCLEOTIDE SEQUENCE [LARGE SCALE GENOMIC DNA]</scope>
    <source>
        <strain evidence="4">S238N-H82</strain>
        <tissue evidence="4">Testes</tissue>
    </source>
</reference>
<dbReference type="AlphaFoldDB" id="C3ZQY4"/>
<dbReference type="InterPro" id="IPR016186">
    <property type="entry name" value="C-type_lectin-like/link_sf"/>
</dbReference>
<feature type="compositionally biased region" description="Low complexity" evidence="1">
    <location>
        <begin position="554"/>
        <end position="564"/>
    </location>
</feature>
<feature type="region of interest" description="Disordered" evidence="1">
    <location>
        <begin position="1"/>
        <end position="30"/>
    </location>
</feature>
<keyword evidence="2" id="KW-0812">Transmembrane</keyword>
<evidence type="ECO:0000256" key="2">
    <source>
        <dbReference type="SAM" id="Phobius"/>
    </source>
</evidence>
<feature type="compositionally biased region" description="Polar residues" evidence="1">
    <location>
        <begin position="1"/>
        <end position="16"/>
    </location>
</feature>
<organism>
    <name type="scientific">Branchiostoma floridae</name>
    <name type="common">Florida lancelet</name>
    <name type="synonym">Amphioxus</name>
    <dbReference type="NCBI Taxonomy" id="7739"/>
    <lineage>
        <taxon>Eukaryota</taxon>
        <taxon>Metazoa</taxon>
        <taxon>Chordata</taxon>
        <taxon>Cephalochordata</taxon>
        <taxon>Leptocardii</taxon>
        <taxon>Amphioxiformes</taxon>
        <taxon>Branchiostomatidae</taxon>
        <taxon>Branchiostoma</taxon>
    </lineage>
</organism>
<evidence type="ECO:0000259" key="3">
    <source>
        <dbReference type="PROSITE" id="PS50041"/>
    </source>
</evidence>
<feature type="domain" description="C-type lectin" evidence="3">
    <location>
        <begin position="632"/>
        <end position="742"/>
    </location>
</feature>
<dbReference type="PANTHER" id="PTHR22801:SF63">
    <property type="entry name" value="C-TYPE LECTIN DOMAIN-CONTAINING PROTEIN"/>
    <property type="match status" value="1"/>
</dbReference>
<dbReference type="PANTHER" id="PTHR22801">
    <property type="entry name" value="LITHOSTATHINE"/>
    <property type="match status" value="1"/>
</dbReference>
<dbReference type="SMART" id="SM00034">
    <property type="entry name" value="CLECT"/>
    <property type="match status" value="2"/>
</dbReference>
<dbReference type="PROSITE" id="PS50041">
    <property type="entry name" value="C_TYPE_LECTIN_2"/>
    <property type="match status" value="2"/>
</dbReference>
<dbReference type="CDD" id="cd00037">
    <property type="entry name" value="CLECT"/>
    <property type="match status" value="2"/>
</dbReference>
<feature type="domain" description="C-type lectin" evidence="3">
    <location>
        <begin position="282"/>
        <end position="395"/>
    </location>
</feature>
<feature type="transmembrane region" description="Helical" evidence="2">
    <location>
        <begin position="74"/>
        <end position="96"/>
    </location>
</feature>
<dbReference type="InterPro" id="IPR016187">
    <property type="entry name" value="CTDL_fold"/>
</dbReference>
<protein>
    <recommendedName>
        <fullName evidence="3">C-type lectin domain-containing protein</fullName>
    </recommendedName>
</protein>
<evidence type="ECO:0000313" key="4">
    <source>
        <dbReference type="EMBL" id="EEN45025.1"/>
    </source>
</evidence>
<dbReference type="SUPFAM" id="SSF56436">
    <property type="entry name" value="C-type lectin-like"/>
    <property type="match status" value="2"/>
</dbReference>
<dbReference type="eggNOG" id="KOG4297">
    <property type="taxonomic scope" value="Eukaryota"/>
</dbReference>
<dbReference type="InterPro" id="IPR001304">
    <property type="entry name" value="C-type_lectin-like"/>
</dbReference>
<accession>C3ZQY4</accession>
<keyword evidence="2" id="KW-0472">Membrane</keyword>
<gene>
    <name evidence="4" type="ORF">BRAFLDRAFT_87487</name>
</gene>
<dbReference type="Pfam" id="PF00059">
    <property type="entry name" value="Lectin_C"/>
    <property type="match status" value="2"/>
</dbReference>
<feature type="region of interest" description="Disordered" evidence="1">
    <location>
        <begin position="514"/>
        <end position="625"/>
    </location>
</feature>
<keyword evidence="2" id="KW-1133">Transmembrane helix</keyword>
<dbReference type="InParanoid" id="C3ZQY4"/>
<feature type="region of interest" description="Disordered" evidence="1">
    <location>
        <begin position="150"/>
        <end position="263"/>
    </location>
</feature>
<proteinExistence type="predicted"/>
<name>C3ZQY4_BRAFL</name>
<dbReference type="EMBL" id="GG666663">
    <property type="protein sequence ID" value="EEN45025.1"/>
    <property type="molecule type" value="Genomic_DNA"/>
</dbReference>
<feature type="compositionally biased region" description="Low complexity" evidence="1">
    <location>
        <begin position="532"/>
        <end position="542"/>
    </location>
</feature>
<feature type="compositionally biased region" description="Low complexity" evidence="1">
    <location>
        <begin position="164"/>
        <end position="174"/>
    </location>
</feature>
<evidence type="ECO:0000256" key="1">
    <source>
        <dbReference type="SAM" id="MobiDB-lite"/>
    </source>
</evidence>
<dbReference type="InterPro" id="IPR050801">
    <property type="entry name" value="Ca-Dep_Lectins_ImmuneDev"/>
</dbReference>